<dbReference type="GO" id="GO:0042802">
    <property type="term" value="F:identical protein binding"/>
    <property type="evidence" value="ECO:0007669"/>
    <property type="project" value="TreeGrafter"/>
</dbReference>
<dbReference type="InterPro" id="IPR036890">
    <property type="entry name" value="HATPase_C_sf"/>
</dbReference>
<keyword evidence="3" id="KW-1185">Reference proteome</keyword>
<name>C6LJJ5_9FIRM</name>
<proteinExistence type="predicted"/>
<organism evidence="2 3">
    <name type="scientific">Marvinbryantia formatexigens DSM 14469</name>
    <dbReference type="NCBI Taxonomy" id="478749"/>
    <lineage>
        <taxon>Bacteria</taxon>
        <taxon>Bacillati</taxon>
        <taxon>Bacillota</taxon>
        <taxon>Clostridia</taxon>
        <taxon>Lachnospirales</taxon>
        <taxon>Lachnospiraceae</taxon>
        <taxon>Marvinbryantia</taxon>
    </lineage>
</organism>
<evidence type="ECO:0000259" key="1">
    <source>
        <dbReference type="Pfam" id="PF14501"/>
    </source>
</evidence>
<dbReference type="PANTHER" id="PTHR40448">
    <property type="entry name" value="TWO-COMPONENT SENSOR HISTIDINE KINASE"/>
    <property type="match status" value="1"/>
</dbReference>
<dbReference type="EMBL" id="ACCL02000021">
    <property type="protein sequence ID" value="EET59118.1"/>
    <property type="molecule type" value="Genomic_DNA"/>
</dbReference>
<reference evidence="2" key="1">
    <citation type="submission" date="2009-07" db="EMBL/GenBank/DDBJ databases">
        <authorList>
            <person name="Weinstock G."/>
            <person name="Sodergren E."/>
            <person name="Clifton S."/>
            <person name="Fulton L."/>
            <person name="Fulton B."/>
            <person name="Courtney L."/>
            <person name="Fronick C."/>
            <person name="Harrison M."/>
            <person name="Strong C."/>
            <person name="Farmer C."/>
            <person name="Delahaunty K."/>
            <person name="Markovic C."/>
            <person name="Hall O."/>
            <person name="Minx P."/>
            <person name="Tomlinson C."/>
            <person name="Mitreva M."/>
            <person name="Nelson J."/>
            <person name="Hou S."/>
            <person name="Wollam A."/>
            <person name="Pepin K.H."/>
            <person name="Johnson M."/>
            <person name="Bhonagiri V."/>
            <person name="Nash W.E."/>
            <person name="Warren W."/>
            <person name="Chinwalla A."/>
            <person name="Mardis E.R."/>
            <person name="Wilson R.K."/>
        </authorList>
    </citation>
    <scope>NUCLEOTIDE SEQUENCE [LARGE SCALE GENOMIC DNA]</scope>
    <source>
        <strain evidence="2">DSM 14469</strain>
    </source>
</reference>
<evidence type="ECO:0000313" key="3">
    <source>
        <dbReference type="Proteomes" id="UP000005561"/>
    </source>
</evidence>
<evidence type="ECO:0000313" key="2">
    <source>
        <dbReference type="EMBL" id="EET59118.1"/>
    </source>
</evidence>
<dbReference type="RefSeq" id="WP_006863595.1">
    <property type="nucleotide sequence ID" value="NZ_ACCL02000021.1"/>
</dbReference>
<accession>C6LJJ5</accession>
<dbReference type="Gene3D" id="3.30.565.10">
    <property type="entry name" value="Histidine kinase-like ATPase, C-terminal domain"/>
    <property type="match status" value="1"/>
</dbReference>
<dbReference type="SUPFAM" id="SSF55874">
    <property type="entry name" value="ATPase domain of HSP90 chaperone/DNA topoisomerase II/histidine kinase"/>
    <property type="match status" value="1"/>
</dbReference>
<dbReference type="Pfam" id="PF14501">
    <property type="entry name" value="HATPase_c_5"/>
    <property type="match status" value="1"/>
</dbReference>
<dbReference type="InterPro" id="IPR032834">
    <property type="entry name" value="NatK-like_C"/>
</dbReference>
<dbReference type="PANTHER" id="PTHR40448:SF1">
    <property type="entry name" value="TWO-COMPONENT SENSOR HISTIDINE KINASE"/>
    <property type="match status" value="1"/>
</dbReference>
<protein>
    <recommendedName>
        <fullName evidence="1">Sensor histidine kinase NatK-like C-terminal domain-containing protein</fullName>
    </recommendedName>
</protein>
<dbReference type="CDD" id="cd16935">
    <property type="entry name" value="HATPase_AgrC-ComD-like"/>
    <property type="match status" value="1"/>
</dbReference>
<feature type="domain" description="Sensor histidine kinase NatK-like C-terminal" evidence="1">
    <location>
        <begin position="89"/>
        <end position="188"/>
    </location>
</feature>
<dbReference type="AlphaFoldDB" id="C6LJJ5"/>
<gene>
    <name evidence="2" type="ORF">BRYFOR_08832</name>
</gene>
<sequence length="190" mass="20915">MDETRRARHDLRHHLRALQGYVDKKDLASLASYLQDYSKSIPAEALSDYCGNCAVNSLLCYYAEKAASTGIRMHISFCALTDTPILEPDFCVILGNLLENAVDACRKNAGGGSPLISVRAARAGSHMFTITVDNTCSVSPAFLEDRILSSKHESFGIGTDSVLNIARRYNGDARFEWKDNVFFASVMLNP</sequence>
<comment type="caution">
    <text evidence="2">The sequence shown here is derived from an EMBL/GenBank/DDBJ whole genome shotgun (WGS) entry which is preliminary data.</text>
</comment>
<dbReference type="Proteomes" id="UP000005561">
    <property type="component" value="Unassembled WGS sequence"/>
</dbReference>
<dbReference type="eggNOG" id="COG3290">
    <property type="taxonomic scope" value="Bacteria"/>
</dbReference>